<evidence type="ECO:0000313" key="4">
    <source>
        <dbReference type="Proteomes" id="UP001138757"/>
    </source>
</evidence>
<dbReference type="AlphaFoldDB" id="A0A9X1AJF7"/>
<comment type="similarity">
    <text evidence="1">Belongs to the ComF/GntX family.</text>
</comment>
<feature type="domain" description="Double zinc ribbon" evidence="2">
    <location>
        <begin position="14"/>
        <end position="72"/>
    </location>
</feature>
<dbReference type="PANTHER" id="PTHR47505:SF1">
    <property type="entry name" value="DNA UTILIZATION PROTEIN YHGH"/>
    <property type="match status" value="1"/>
</dbReference>
<protein>
    <submittedName>
        <fullName evidence="3">ComF family protein</fullName>
    </submittedName>
</protein>
<organism evidence="3 4">
    <name type="scientific">Sphingobium nicotianae</name>
    <dbReference type="NCBI Taxonomy" id="2782607"/>
    <lineage>
        <taxon>Bacteria</taxon>
        <taxon>Pseudomonadati</taxon>
        <taxon>Pseudomonadota</taxon>
        <taxon>Alphaproteobacteria</taxon>
        <taxon>Sphingomonadales</taxon>
        <taxon>Sphingomonadaceae</taxon>
        <taxon>Sphingobium</taxon>
    </lineage>
</organism>
<dbReference type="RefSeq" id="WP_214621335.1">
    <property type="nucleotide sequence ID" value="NZ_JAHGAW010000001.1"/>
</dbReference>
<dbReference type="CDD" id="cd06223">
    <property type="entry name" value="PRTases_typeI"/>
    <property type="match status" value="1"/>
</dbReference>
<evidence type="ECO:0000259" key="2">
    <source>
        <dbReference type="Pfam" id="PF18912"/>
    </source>
</evidence>
<reference evidence="3" key="1">
    <citation type="submission" date="2021-05" db="EMBL/GenBank/DDBJ databases">
        <title>Genome of Sphingobium sp. strain.</title>
        <authorList>
            <person name="Fan R."/>
        </authorList>
    </citation>
    <scope>NUCLEOTIDE SEQUENCE</scope>
    <source>
        <strain evidence="3">H33</strain>
    </source>
</reference>
<dbReference type="Gene3D" id="3.40.50.2020">
    <property type="match status" value="1"/>
</dbReference>
<comment type="caution">
    <text evidence="3">The sequence shown here is derived from an EMBL/GenBank/DDBJ whole genome shotgun (WGS) entry which is preliminary data.</text>
</comment>
<accession>A0A9X1AJF7</accession>
<dbReference type="InterPro" id="IPR051910">
    <property type="entry name" value="ComF/GntX_DNA_util-trans"/>
</dbReference>
<dbReference type="EMBL" id="JAHGAW010000001">
    <property type="protein sequence ID" value="MBT2185593.1"/>
    <property type="molecule type" value="Genomic_DNA"/>
</dbReference>
<evidence type="ECO:0000313" key="3">
    <source>
        <dbReference type="EMBL" id="MBT2185593.1"/>
    </source>
</evidence>
<dbReference type="Pfam" id="PF18912">
    <property type="entry name" value="DZR_2"/>
    <property type="match status" value="1"/>
</dbReference>
<dbReference type="InterPro" id="IPR044005">
    <property type="entry name" value="DZR_2"/>
</dbReference>
<gene>
    <name evidence="3" type="ORF">KK488_01380</name>
</gene>
<dbReference type="InterPro" id="IPR029057">
    <property type="entry name" value="PRTase-like"/>
</dbReference>
<proteinExistence type="inferred from homology"/>
<keyword evidence="4" id="KW-1185">Reference proteome</keyword>
<sequence>MGMLPLFQTAVRPLLDYALPPRCAACGVIVDETGTLCAPCWSSIDFLGEPLCAICGVDLPSMSAEATSCGACIAAPPPYDRARAVMRYGEVARLMAHRLKYGRRLSLSGVMAAHIARLLSVDQTAPALIVPVPLHRWRIWSRGFNQAALIARHVGKRSGLPVEVDLLRRVRNTPPLHALGTRERARVVRGAFALAPGATEALTGRTVILIDDIWTTGATATACSRLLRQGGAGRIEILCWTRVTQSDD</sequence>
<name>A0A9X1AJF7_9SPHN</name>
<evidence type="ECO:0000256" key="1">
    <source>
        <dbReference type="ARBA" id="ARBA00008007"/>
    </source>
</evidence>
<dbReference type="SUPFAM" id="SSF53271">
    <property type="entry name" value="PRTase-like"/>
    <property type="match status" value="1"/>
</dbReference>
<dbReference type="PANTHER" id="PTHR47505">
    <property type="entry name" value="DNA UTILIZATION PROTEIN YHGH"/>
    <property type="match status" value="1"/>
</dbReference>
<dbReference type="Proteomes" id="UP001138757">
    <property type="component" value="Unassembled WGS sequence"/>
</dbReference>
<dbReference type="InterPro" id="IPR000836">
    <property type="entry name" value="PRTase_dom"/>
</dbReference>